<dbReference type="PRINTS" id="PR00154">
    <property type="entry name" value="AMPBINDING"/>
</dbReference>
<dbReference type="EMBL" id="BONF01000030">
    <property type="protein sequence ID" value="GIF83692.1"/>
    <property type="molecule type" value="Genomic_DNA"/>
</dbReference>
<sequence>MLYELLTRSAARYPDSLAVAGPDGTLTYAELDRAADRYARGLLNAGVEAGHRILIWSDKSCTAVALMQAALRIGAIYVPVAPGNPAARVGRIAEDCTATLVAADAERAAAGPEVPGGCPVVAFEHLDSAADGPLPVLDAAPGDVAYILYTSGSTGTPKGVAISHRNALAFVDWAVELVGVNPVDRLSNHAPFNFDLSVFDLYAAFHAGASVHLIPHEMAYAPAQLVEFLREQDISVWYSVPSALVLMMHQGALLAADPPPALRAVVFAGEPFPMPQVKELRQAWPKIRLWNWYGPTETNVCTSYEVTDADLQRDRPLPIGEAASGDEVYLDPEGGEGEIVVAGPTVMTGYWGREPQLGPYRTGDLGRRAEDGVFEYVGRFDHMVKVRGHRVELGEVEAVLAAHPAVDDVLVLTTGDGLAARLHAVVVAAGDTRPSLLSLKRHCAAGLPTYMIIDTVHVVDAMPRTANGKKDRTALAAAIVEGRI</sequence>
<keyword evidence="4" id="KW-1185">Reference proteome</keyword>
<comment type="caution">
    <text evidence="3">The sequence shown here is derived from an EMBL/GenBank/DDBJ whole genome shotgun (WGS) entry which is preliminary data.</text>
</comment>
<evidence type="ECO:0000259" key="2">
    <source>
        <dbReference type="Pfam" id="PF13193"/>
    </source>
</evidence>
<proteinExistence type="predicted"/>
<dbReference type="GO" id="GO:0031177">
    <property type="term" value="F:phosphopantetheine binding"/>
    <property type="evidence" value="ECO:0007669"/>
    <property type="project" value="TreeGrafter"/>
</dbReference>
<dbReference type="PANTHER" id="PTHR45527">
    <property type="entry name" value="NONRIBOSOMAL PEPTIDE SYNTHETASE"/>
    <property type="match status" value="1"/>
</dbReference>
<dbReference type="Pfam" id="PF00501">
    <property type="entry name" value="AMP-binding"/>
    <property type="match status" value="1"/>
</dbReference>
<dbReference type="PROSITE" id="PS00455">
    <property type="entry name" value="AMP_BINDING"/>
    <property type="match status" value="1"/>
</dbReference>
<dbReference type="NCBIfam" id="TIGR01733">
    <property type="entry name" value="AA-adenyl-dom"/>
    <property type="match status" value="1"/>
</dbReference>
<dbReference type="InterPro" id="IPR025110">
    <property type="entry name" value="AMP-bd_C"/>
</dbReference>
<evidence type="ECO:0000259" key="1">
    <source>
        <dbReference type="Pfam" id="PF00501"/>
    </source>
</evidence>
<name>A0A8J3JN39_9ACTN</name>
<dbReference type="GO" id="GO:0016874">
    <property type="term" value="F:ligase activity"/>
    <property type="evidence" value="ECO:0007669"/>
    <property type="project" value="UniProtKB-KW"/>
</dbReference>
<dbReference type="GO" id="GO:0044550">
    <property type="term" value="P:secondary metabolite biosynthetic process"/>
    <property type="evidence" value="ECO:0007669"/>
    <property type="project" value="TreeGrafter"/>
</dbReference>
<evidence type="ECO:0000313" key="3">
    <source>
        <dbReference type="EMBL" id="GIF83692.1"/>
    </source>
</evidence>
<dbReference type="Proteomes" id="UP000601223">
    <property type="component" value="Unassembled WGS sequence"/>
</dbReference>
<reference evidence="3 4" key="1">
    <citation type="submission" date="2021-01" db="EMBL/GenBank/DDBJ databases">
        <title>Whole genome shotgun sequence of Catellatospora bangladeshensis NBRC 107357.</title>
        <authorList>
            <person name="Komaki H."/>
            <person name="Tamura T."/>
        </authorList>
    </citation>
    <scope>NUCLEOTIDE SEQUENCE [LARGE SCALE GENOMIC DNA]</scope>
    <source>
        <strain evidence="3 4">NBRC 107357</strain>
    </source>
</reference>
<dbReference type="PANTHER" id="PTHR45527:SF1">
    <property type="entry name" value="FATTY ACID SYNTHASE"/>
    <property type="match status" value="1"/>
</dbReference>
<dbReference type="InterPro" id="IPR020459">
    <property type="entry name" value="AMP-binding"/>
</dbReference>
<dbReference type="InterPro" id="IPR045851">
    <property type="entry name" value="AMP-bd_C_sf"/>
</dbReference>
<feature type="domain" description="AMP-binding enzyme C-terminal" evidence="2">
    <location>
        <begin position="395"/>
        <end position="469"/>
    </location>
</feature>
<protein>
    <submittedName>
        <fullName evidence="3">D-alanine--poly(Phosphoribitol) ligase</fullName>
    </submittedName>
</protein>
<dbReference type="RefSeq" id="WP_239126000.1">
    <property type="nucleotide sequence ID" value="NZ_BONF01000030.1"/>
</dbReference>
<dbReference type="Gene3D" id="3.40.50.12780">
    <property type="entry name" value="N-terminal domain of ligase-like"/>
    <property type="match status" value="1"/>
</dbReference>
<gene>
    <name evidence="3" type="ORF">Cba03nite_50410</name>
</gene>
<feature type="domain" description="AMP-dependent synthetase/ligase" evidence="1">
    <location>
        <begin position="7"/>
        <end position="351"/>
    </location>
</feature>
<dbReference type="GO" id="GO:0043041">
    <property type="term" value="P:amino acid activation for nonribosomal peptide biosynthetic process"/>
    <property type="evidence" value="ECO:0007669"/>
    <property type="project" value="TreeGrafter"/>
</dbReference>
<organism evidence="3 4">
    <name type="scientific">Catellatospora bangladeshensis</name>
    <dbReference type="NCBI Taxonomy" id="310355"/>
    <lineage>
        <taxon>Bacteria</taxon>
        <taxon>Bacillati</taxon>
        <taxon>Actinomycetota</taxon>
        <taxon>Actinomycetes</taxon>
        <taxon>Micromonosporales</taxon>
        <taxon>Micromonosporaceae</taxon>
        <taxon>Catellatospora</taxon>
    </lineage>
</organism>
<dbReference type="InterPro" id="IPR000873">
    <property type="entry name" value="AMP-dep_synth/lig_dom"/>
</dbReference>
<accession>A0A8J3JN39</accession>
<dbReference type="InterPro" id="IPR020845">
    <property type="entry name" value="AMP-binding_CS"/>
</dbReference>
<dbReference type="Gene3D" id="3.30.300.30">
    <property type="match status" value="1"/>
</dbReference>
<evidence type="ECO:0000313" key="4">
    <source>
        <dbReference type="Proteomes" id="UP000601223"/>
    </source>
</evidence>
<keyword evidence="3" id="KW-0436">Ligase</keyword>
<dbReference type="InterPro" id="IPR010071">
    <property type="entry name" value="AA_adenyl_dom"/>
</dbReference>
<dbReference type="AlphaFoldDB" id="A0A8J3JN39"/>
<dbReference type="SUPFAM" id="SSF56801">
    <property type="entry name" value="Acetyl-CoA synthetase-like"/>
    <property type="match status" value="1"/>
</dbReference>
<dbReference type="InterPro" id="IPR042099">
    <property type="entry name" value="ANL_N_sf"/>
</dbReference>
<dbReference type="Pfam" id="PF13193">
    <property type="entry name" value="AMP-binding_C"/>
    <property type="match status" value="1"/>
</dbReference>
<dbReference type="GO" id="GO:0005737">
    <property type="term" value="C:cytoplasm"/>
    <property type="evidence" value="ECO:0007669"/>
    <property type="project" value="TreeGrafter"/>
</dbReference>